<dbReference type="InterPro" id="IPR036188">
    <property type="entry name" value="FAD/NAD-bd_sf"/>
</dbReference>
<accession>A0ABT9FXP8</accession>
<keyword evidence="3 5" id="KW-0521">NADP</keyword>
<comment type="similarity">
    <text evidence="5">Belongs to the ferredoxin--NADP reductase type 2 family.</text>
</comment>
<dbReference type="EMBL" id="JAUZEE010000001">
    <property type="protein sequence ID" value="MDP4299014.1"/>
    <property type="molecule type" value="Genomic_DNA"/>
</dbReference>
<reference evidence="6 7" key="1">
    <citation type="submission" date="2023-08" db="EMBL/GenBank/DDBJ databases">
        <authorList>
            <person name="Roldan D.M."/>
            <person name="Menes R.J."/>
        </authorList>
    </citation>
    <scope>NUCLEOTIDE SEQUENCE [LARGE SCALE GENOMIC DNA]</scope>
    <source>
        <strain evidence="6 7">CCM 2812</strain>
    </source>
</reference>
<evidence type="ECO:0000256" key="4">
    <source>
        <dbReference type="ARBA" id="ARBA00023002"/>
    </source>
</evidence>
<protein>
    <recommendedName>
        <fullName evidence="5">Ferredoxin--NADP reductase</fullName>
        <shortName evidence="5">FNR</shortName>
        <shortName evidence="5">Fd-NADP(+) reductase</shortName>
        <ecNumber evidence="5">1.18.1.2</ecNumber>
    </recommendedName>
</protein>
<evidence type="ECO:0000256" key="1">
    <source>
        <dbReference type="ARBA" id="ARBA00022630"/>
    </source>
</evidence>
<dbReference type="RefSeq" id="WP_305747587.1">
    <property type="nucleotide sequence ID" value="NZ_JAUZEE010000001.1"/>
</dbReference>
<name>A0ABT9FXP8_LEPDI</name>
<evidence type="ECO:0000256" key="2">
    <source>
        <dbReference type="ARBA" id="ARBA00022827"/>
    </source>
</evidence>
<feature type="binding site" evidence="5">
    <location>
        <position position="134"/>
    </location>
    <ligand>
        <name>FAD</name>
        <dbReference type="ChEBI" id="CHEBI:57692"/>
    </ligand>
</feature>
<dbReference type="InterPro" id="IPR022890">
    <property type="entry name" value="Fd--NADP_Rdtase_type_2"/>
</dbReference>
<evidence type="ECO:0000256" key="3">
    <source>
        <dbReference type="ARBA" id="ARBA00022857"/>
    </source>
</evidence>
<comment type="caution">
    <text evidence="5">Lacks conserved residue(s) required for the propagation of feature annotation.</text>
</comment>
<comment type="catalytic activity">
    <reaction evidence="5">
        <text>2 reduced [2Fe-2S]-[ferredoxin] + NADP(+) + H(+) = 2 oxidized [2Fe-2S]-[ferredoxin] + NADPH</text>
        <dbReference type="Rhea" id="RHEA:20125"/>
        <dbReference type="Rhea" id="RHEA-COMP:10000"/>
        <dbReference type="Rhea" id="RHEA-COMP:10001"/>
        <dbReference type="ChEBI" id="CHEBI:15378"/>
        <dbReference type="ChEBI" id="CHEBI:33737"/>
        <dbReference type="ChEBI" id="CHEBI:33738"/>
        <dbReference type="ChEBI" id="CHEBI:57783"/>
        <dbReference type="ChEBI" id="CHEBI:58349"/>
        <dbReference type="EC" id="1.18.1.2"/>
    </reaction>
</comment>
<keyword evidence="4 5" id="KW-0560">Oxidoreductase</keyword>
<gene>
    <name evidence="6" type="ORF">Q8X39_00065</name>
</gene>
<dbReference type="PRINTS" id="PR00368">
    <property type="entry name" value="FADPNR"/>
</dbReference>
<feature type="binding site" evidence="5">
    <location>
        <position position="342"/>
    </location>
    <ligand>
        <name>FAD</name>
        <dbReference type="ChEBI" id="CHEBI:57692"/>
    </ligand>
</feature>
<dbReference type="HAMAP" id="MF_01685">
    <property type="entry name" value="FENR2"/>
    <property type="match status" value="1"/>
</dbReference>
<dbReference type="PANTHER" id="PTHR48105">
    <property type="entry name" value="THIOREDOXIN REDUCTASE 1-RELATED-RELATED"/>
    <property type="match status" value="1"/>
</dbReference>
<comment type="cofactor">
    <cofactor evidence="5">
        <name>FAD</name>
        <dbReference type="ChEBI" id="CHEBI:57692"/>
    </cofactor>
    <text evidence="5">Binds 1 FAD per subunit.</text>
</comment>
<proteinExistence type="inferred from homology"/>
<dbReference type="Proteomes" id="UP001235760">
    <property type="component" value="Unassembled WGS sequence"/>
</dbReference>
<evidence type="ECO:0000256" key="5">
    <source>
        <dbReference type="HAMAP-Rule" id="MF_01685"/>
    </source>
</evidence>
<evidence type="ECO:0000313" key="7">
    <source>
        <dbReference type="Proteomes" id="UP001235760"/>
    </source>
</evidence>
<feature type="binding site" evidence="5">
    <location>
        <position position="46"/>
    </location>
    <ligand>
        <name>FAD</name>
        <dbReference type="ChEBI" id="CHEBI:57692"/>
    </ligand>
</feature>
<organism evidence="6 7">
    <name type="scientific">Leptothrix discophora</name>
    <dbReference type="NCBI Taxonomy" id="89"/>
    <lineage>
        <taxon>Bacteria</taxon>
        <taxon>Pseudomonadati</taxon>
        <taxon>Pseudomonadota</taxon>
        <taxon>Betaproteobacteria</taxon>
        <taxon>Burkholderiales</taxon>
        <taxon>Sphaerotilaceae</taxon>
        <taxon>Leptothrix</taxon>
    </lineage>
</organism>
<dbReference type="SUPFAM" id="SSF51905">
    <property type="entry name" value="FAD/NAD(P)-binding domain"/>
    <property type="match status" value="1"/>
</dbReference>
<feature type="binding site" evidence="5">
    <location>
        <position position="54"/>
    </location>
    <ligand>
        <name>FAD</name>
        <dbReference type="ChEBI" id="CHEBI:57692"/>
    </ligand>
</feature>
<dbReference type="InterPro" id="IPR050097">
    <property type="entry name" value="Ferredoxin-NADP_redctase_2"/>
</dbReference>
<feature type="binding site" evidence="5">
    <location>
        <position position="59"/>
    </location>
    <ligand>
        <name>FAD</name>
        <dbReference type="ChEBI" id="CHEBI:57692"/>
    </ligand>
</feature>
<keyword evidence="2 5" id="KW-0274">FAD</keyword>
<comment type="subunit">
    <text evidence="5">Homodimer.</text>
</comment>
<feature type="binding site" evidence="5">
    <location>
        <position position="99"/>
    </location>
    <ligand>
        <name>FAD</name>
        <dbReference type="ChEBI" id="CHEBI:57692"/>
    </ligand>
</feature>
<comment type="caution">
    <text evidence="6">The sequence shown here is derived from an EMBL/GenBank/DDBJ whole genome shotgun (WGS) entry which is preliminary data.</text>
</comment>
<dbReference type="Gene3D" id="3.50.50.60">
    <property type="entry name" value="FAD/NAD(P)-binding domain"/>
    <property type="match status" value="2"/>
</dbReference>
<feature type="binding site" evidence="5">
    <location>
        <position position="301"/>
    </location>
    <ligand>
        <name>FAD</name>
        <dbReference type="ChEBI" id="CHEBI:57692"/>
    </ligand>
</feature>
<keyword evidence="7" id="KW-1185">Reference proteome</keyword>
<sequence length="363" mass="38281">MTPETSAPSSPPTPGEVDCLVVGAGPVGLYQVFQLGLQELSCAVVDALPFLGGQCAELYPDKPIHDLPGLLACSGAELVGRLVRQLEPFKPRCVLGQEIVALAAEPDGRWRLGDAAGRVWLARSVVLAAGVGAFAPRRLKLAGIEALEGRQVWHREPRAGDSIGAVPWVHGGDDRALDAVTALVDLGAPVVHLLYRREVYPASAARVARLEGLIAEGRVVRHVGQPESLLLDDAGRLVGIAWMAADGSAPAAPASSLHVSLGLNPRLGPLADWDLGLARKQVPVDPATFETRLPGIHAVGDVCSYPGKLKLIVSGFHEATLAAHAIAHRLRPDAPRILEYTTSSARLQRILGVDATHAARDTP</sequence>
<dbReference type="EC" id="1.18.1.2" evidence="5"/>
<evidence type="ECO:0000313" key="6">
    <source>
        <dbReference type="EMBL" id="MDP4299014.1"/>
    </source>
</evidence>
<keyword evidence="1 5" id="KW-0285">Flavoprotein</keyword>